<protein>
    <submittedName>
        <fullName evidence="1">Uncharacterized protein</fullName>
    </submittedName>
</protein>
<name>A0ABT8RIF1_9BACT</name>
<dbReference type="RefSeq" id="WP_302042655.1">
    <property type="nucleotide sequence ID" value="NZ_JAUKPO010000106.1"/>
</dbReference>
<proteinExistence type="predicted"/>
<dbReference type="Proteomes" id="UP001168528">
    <property type="component" value="Unassembled WGS sequence"/>
</dbReference>
<comment type="caution">
    <text evidence="1">The sequence shown here is derived from an EMBL/GenBank/DDBJ whole genome shotgun (WGS) entry which is preliminary data.</text>
</comment>
<dbReference type="EMBL" id="JAUKPO010000106">
    <property type="protein sequence ID" value="MDO1451860.1"/>
    <property type="molecule type" value="Genomic_DNA"/>
</dbReference>
<keyword evidence="2" id="KW-1185">Reference proteome</keyword>
<organism evidence="1 2">
    <name type="scientific">Rhodocytophaga aerolata</name>
    <dbReference type="NCBI Taxonomy" id="455078"/>
    <lineage>
        <taxon>Bacteria</taxon>
        <taxon>Pseudomonadati</taxon>
        <taxon>Bacteroidota</taxon>
        <taxon>Cytophagia</taxon>
        <taxon>Cytophagales</taxon>
        <taxon>Rhodocytophagaceae</taxon>
        <taxon>Rhodocytophaga</taxon>
    </lineage>
</organism>
<gene>
    <name evidence="1" type="ORF">Q0590_36665</name>
</gene>
<reference evidence="1" key="1">
    <citation type="submission" date="2023-07" db="EMBL/GenBank/DDBJ databases">
        <title>The genome sequence of Rhodocytophaga aerolata KACC 12507.</title>
        <authorList>
            <person name="Zhang X."/>
        </authorList>
    </citation>
    <scope>NUCLEOTIDE SEQUENCE</scope>
    <source>
        <strain evidence="1">KACC 12507</strain>
    </source>
</reference>
<accession>A0ABT8RIF1</accession>
<evidence type="ECO:0000313" key="1">
    <source>
        <dbReference type="EMBL" id="MDO1451860.1"/>
    </source>
</evidence>
<evidence type="ECO:0000313" key="2">
    <source>
        <dbReference type="Proteomes" id="UP001168528"/>
    </source>
</evidence>
<sequence>MAAWAFDSLWGIEMNSYNKYLRLEVIWKDEDMLELKVSVNNGRYSGITEVYDQKELLADFANRLLGFPKGEEILLHSAGEKNSYAYFEMRFYQLDPTGKIGVQITLEENVATKYRESEKDKLILELIVEPSAIDKFQKALIRLAEVEEGVAELIGIEQ</sequence>